<keyword evidence="2" id="KW-1133">Transmembrane helix</keyword>
<accession>A0A0B2UTR0</accession>
<feature type="compositionally biased region" description="Low complexity" evidence="1">
    <location>
        <begin position="82"/>
        <end position="99"/>
    </location>
</feature>
<keyword evidence="2" id="KW-0812">Transmembrane</keyword>
<evidence type="ECO:0000256" key="2">
    <source>
        <dbReference type="SAM" id="Phobius"/>
    </source>
</evidence>
<evidence type="ECO:0000313" key="3">
    <source>
        <dbReference type="EMBL" id="KHN72753.1"/>
    </source>
</evidence>
<evidence type="ECO:0000313" key="4">
    <source>
        <dbReference type="Proteomes" id="UP000031036"/>
    </source>
</evidence>
<comment type="caution">
    <text evidence="3">The sequence shown here is derived from an EMBL/GenBank/DDBJ whole genome shotgun (WGS) entry which is preliminary data.</text>
</comment>
<feature type="compositionally biased region" description="Low complexity" evidence="1">
    <location>
        <begin position="381"/>
        <end position="392"/>
    </location>
</feature>
<keyword evidence="2" id="KW-0472">Membrane</keyword>
<evidence type="ECO:0000256" key="1">
    <source>
        <dbReference type="SAM" id="MobiDB-lite"/>
    </source>
</evidence>
<feature type="transmembrane region" description="Helical" evidence="2">
    <location>
        <begin position="247"/>
        <end position="273"/>
    </location>
</feature>
<sequence>MSITGSLDWPGYRTFEALPVTMGSHFALDLGLLCHPSALISVAENANPFVYPAYYYLGLIATTTTEANVSMTSIAPANTETFTTTTTSSTPNSASSPTTVPKDEKVNQNGTLRSDVPVVVDLLAQSDSSYEFIITDASHNTPMDNIHVNATMCKKTAENAEEVKKLSTGLYIIPTEQISAMISKYCSDHLRVRQGTTTYDLHLFIFGDTSNENKLINIVGGRAPDFAPSVSDSPVPTSSTDGLGTGWIVAIVLGCLLAVTVAALIGVLIYYCLRNRKVTSEEEEAIWKLPTIQNKLAYRSAISTPLDAYDTSVAPAVVNSSIHPYNRHPINPSGVYEFPSASNPQAVRTSVIPQLSDLSARPLGALNNVYSSSAATQGRASAGSASYGYPSSTNGQLYPRPLSQTSANRYGNYRL</sequence>
<dbReference type="EMBL" id="JPKZ01003221">
    <property type="protein sequence ID" value="KHN72753.1"/>
    <property type="molecule type" value="Genomic_DNA"/>
</dbReference>
<keyword evidence="4" id="KW-1185">Reference proteome</keyword>
<protein>
    <submittedName>
        <fullName evidence="3">Uncharacterized protein</fullName>
    </submittedName>
</protein>
<gene>
    <name evidence="3" type="ORF">Tcan_13724</name>
</gene>
<dbReference type="Proteomes" id="UP000031036">
    <property type="component" value="Unassembled WGS sequence"/>
</dbReference>
<organism evidence="3 4">
    <name type="scientific">Toxocara canis</name>
    <name type="common">Canine roundworm</name>
    <dbReference type="NCBI Taxonomy" id="6265"/>
    <lineage>
        <taxon>Eukaryota</taxon>
        <taxon>Metazoa</taxon>
        <taxon>Ecdysozoa</taxon>
        <taxon>Nematoda</taxon>
        <taxon>Chromadorea</taxon>
        <taxon>Rhabditida</taxon>
        <taxon>Spirurina</taxon>
        <taxon>Ascaridomorpha</taxon>
        <taxon>Ascaridoidea</taxon>
        <taxon>Toxocaridae</taxon>
        <taxon>Toxocara</taxon>
    </lineage>
</organism>
<proteinExistence type="predicted"/>
<feature type="region of interest" description="Disordered" evidence="1">
    <location>
        <begin position="82"/>
        <end position="108"/>
    </location>
</feature>
<dbReference type="AlphaFoldDB" id="A0A0B2UTR0"/>
<reference evidence="3 4" key="1">
    <citation type="submission" date="2014-11" db="EMBL/GenBank/DDBJ databases">
        <title>Genetic blueprint of the zoonotic pathogen Toxocara canis.</title>
        <authorList>
            <person name="Zhu X.-Q."/>
            <person name="Korhonen P.K."/>
            <person name="Cai H."/>
            <person name="Young N.D."/>
            <person name="Nejsum P."/>
            <person name="von Samson-Himmelstjerna G."/>
            <person name="Boag P.R."/>
            <person name="Tan P."/>
            <person name="Li Q."/>
            <person name="Min J."/>
            <person name="Yang Y."/>
            <person name="Wang X."/>
            <person name="Fang X."/>
            <person name="Hall R.S."/>
            <person name="Hofmann A."/>
            <person name="Sternberg P.W."/>
            <person name="Jex A.R."/>
            <person name="Gasser R.B."/>
        </authorList>
    </citation>
    <scope>NUCLEOTIDE SEQUENCE [LARGE SCALE GENOMIC DNA]</scope>
    <source>
        <strain evidence="3">PN_DK_2014</strain>
    </source>
</reference>
<name>A0A0B2UTR0_TOXCA</name>
<feature type="region of interest" description="Disordered" evidence="1">
    <location>
        <begin position="381"/>
        <end position="415"/>
    </location>
</feature>